<reference evidence="2 3" key="1">
    <citation type="submission" date="2020-08" db="EMBL/GenBank/DDBJ databases">
        <title>Sequencing the genomes of 1000 actinobacteria strains.</title>
        <authorList>
            <person name="Klenk H.-P."/>
        </authorList>
    </citation>
    <scope>NUCLEOTIDE SEQUENCE [LARGE SCALE GENOMIC DNA]</scope>
    <source>
        <strain evidence="2 3">DSM 40084</strain>
    </source>
</reference>
<dbReference type="AlphaFoldDB" id="A0A7W9H4X6"/>
<keyword evidence="1" id="KW-0732">Signal</keyword>
<sequence>MARVARSVLAIAAFAALSFFLAQGAGVPAGDAFPAGSGQSNVINDLGWG</sequence>
<accession>A0A7W9H4X6</accession>
<gene>
    <name evidence="2" type="ORF">HDA41_003408</name>
</gene>
<organism evidence="2 3">
    <name type="scientific">Streptomyces caelestis</name>
    <dbReference type="NCBI Taxonomy" id="36816"/>
    <lineage>
        <taxon>Bacteria</taxon>
        <taxon>Bacillati</taxon>
        <taxon>Actinomycetota</taxon>
        <taxon>Actinomycetes</taxon>
        <taxon>Kitasatosporales</taxon>
        <taxon>Streptomycetaceae</taxon>
        <taxon>Streptomyces</taxon>
    </lineage>
</organism>
<protein>
    <submittedName>
        <fullName evidence="2">Uncharacterized protein</fullName>
    </submittedName>
</protein>
<evidence type="ECO:0000313" key="3">
    <source>
        <dbReference type="Proteomes" id="UP000590647"/>
    </source>
</evidence>
<feature type="chain" id="PRO_5030575446" evidence="1">
    <location>
        <begin position="25"/>
        <end position="49"/>
    </location>
</feature>
<proteinExistence type="predicted"/>
<dbReference type="EMBL" id="JACHNE010000001">
    <property type="protein sequence ID" value="MBB5795444.1"/>
    <property type="molecule type" value="Genomic_DNA"/>
</dbReference>
<evidence type="ECO:0000256" key="1">
    <source>
        <dbReference type="SAM" id="SignalP"/>
    </source>
</evidence>
<comment type="caution">
    <text evidence="2">The sequence shown here is derived from an EMBL/GenBank/DDBJ whole genome shotgun (WGS) entry which is preliminary data.</text>
</comment>
<keyword evidence="3" id="KW-1185">Reference proteome</keyword>
<dbReference type="Proteomes" id="UP000590647">
    <property type="component" value="Unassembled WGS sequence"/>
</dbReference>
<feature type="signal peptide" evidence="1">
    <location>
        <begin position="1"/>
        <end position="24"/>
    </location>
</feature>
<evidence type="ECO:0000313" key="2">
    <source>
        <dbReference type="EMBL" id="MBB5795444.1"/>
    </source>
</evidence>
<name>A0A7W9H4X6_9ACTN</name>